<protein>
    <submittedName>
        <fullName evidence="2">Uncharacterized protein</fullName>
    </submittedName>
</protein>
<feature type="region of interest" description="Disordered" evidence="1">
    <location>
        <begin position="1"/>
        <end position="21"/>
    </location>
</feature>
<dbReference type="EMBL" id="KN840947">
    <property type="protein sequence ID" value="KIP01091.1"/>
    <property type="molecule type" value="Genomic_DNA"/>
</dbReference>
<keyword evidence="3" id="KW-1185">Reference proteome</keyword>
<evidence type="ECO:0000256" key="1">
    <source>
        <dbReference type="SAM" id="MobiDB-lite"/>
    </source>
</evidence>
<feature type="region of interest" description="Disordered" evidence="1">
    <location>
        <begin position="145"/>
        <end position="169"/>
    </location>
</feature>
<accession>A0A0C3RP02</accession>
<proteinExistence type="predicted"/>
<gene>
    <name evidence="2" type="ORF">PHLGIDRAFT_17456</name>
</gene>
<evidence type="ECO:0000313" key="3">
    <source>
        <dbReference type="Proteomes" id="UP000053257"/>
    </source>
</evidence>
<sequence length="347" mass="39025">MPVDGNAATQHRHQDLQAKNARLHEQGPCLVKLARRLAHWRLREKLEWQLAQAREDKEAGYYTPCSASKDRRLYKQEHYLETIRVSTMTAPQLLDVAQTYIWRIRDGQRTDERPDKLATYLSEQLNQFARTEHVSQSWPEEITLESSGKGTYHGGKELRTSAKGTTASEDGTDATLLAMNVDPVVAAPESHEPTPVEGVTAMMCDQPLAEGIEDLIFDLEEFIILATTEIRNYQGAHTECECSASGAKPLEPFTAECACPNVYANKLARRPADNQIFEERVNRAIGAVSNSILYSPDNGMAAKNNAQTVYKPRETIRREQRSVTGSDDTTHREETGNQEPRHDVQSF</sequence>
<name>A0A0C3RP02_PHLG1</name>
<dbReference type="AlphaFoldDB" id="A0A0C3RP02"/>
<feature type="region of interest" description="Disordered" evidence="1">
    <location>
        <begin position="303"/>
        <end position="347"/>
    </location>
</feature>
<dbReference type="HOGENOM" id="CLU_800668_0_0_1"/>
<dbReference type="Proteomes" id="UP000053257">
    <property type="component" value="Unassembled WGS sequence"/>
</dbReference>
<feature type="non-terminal residue" evidence="2">
    <location>
        <position position="347"/>
    </location>
</feature>
<feature type="compositionally biased region" description="Basic and acidic residues" evidence="1">
    <location>
        <begin position="311"/>
        <end position="321"/>
    </location>
</feature>
<feature type="compositionally biased region" description="Basic and acidic residues" evidence="1">
    <location>
        <begin position="328"/>
        <end position="347"/>
    </location>
</feature>
<evidence type="ECO:0000313" key="2">
    <source>
        <dbReference type="EMBL" id="KIP01091.1"/>
    </source>
</evidence>
<organism evidence="2 3">
    <name type="scientific">Phlebiopsis gigantea (strain 11061_1 CR5-6)</name>
    <name type="common">White-rot fungus</name>
    <name type="synonym">Peniophora gigantea</name>
    <dbReference type="NCBI Taxonomy" id="745531"/>
    <lineage>
        <taxon>Eukaryota</taxon>
        <taxon>Fungi</taxon>
        <taxon>Dikarya</taxon>
        <taxon>Basidiomycota</taxon>
        <taxon>Agaricomycotina</taxon>
        <taxon>Agaricomycetes</taxon>
        <taxon>Polyporales</taxon>
        <taxon>Phanerochaetaceae</taxon>
        <taxon>Phlebiopsis</taxon>
    </lineage>
</organism>
<reference evidence="2 3" key="1">
    <citation type="journal article" date="2014" name="PLoS Genet.">
        <title>Analysis of the Phlebiopsis gigantea genome, transcriptome and secretome provides insight into its pioneer colonization strategies of wood.</title>
        <authorList>
            <person name="Hori C."/>
            <person name="Ishida T."/>
            <person name="Igarashi K."/>
            <person name="Samejima M."/>
            <person name="Suzuki H."/>
            <person name="Master E."/>
            <person name="Ferreira P."/>
            <person name="Ruiz-Duenas F.J."/>
            <person name="Held B."/>
            <person name="Canessa P."/>
            <person name="Larrondo L.F."/>
            <person name="Schmoll M."/>
            <person name="Druzhinina I.S."/>
            <person name="Kubicek C.P."/>
            <person name="Gaskell J.A."/>
            <person name="Kersten P."/>
            <person name="St John F."/>
            <person name="Glasner J."/>
            <person name="Sabat G."/>
            <person name="Splinter BonDurant S."/>
            <person name="Syed K."/>
            <person name="Yadav J."/>
            <person name="Mgbeahuruike A.C."/>
            <person name="Kovalchuk A."/>
            <person name="Asiegbu F.O."/>
            <person name="Lackner G."/>
            <person name="Hoffmeister D."/>
            <person name="Rencoret J."/>
            <person name="Gutierrez A."/>
            <person name="Sun H."/>
            <person name="Lindquist E."/>
            <person name="Barry K."/>
            <person name="Riley R."/>
            <person name="Grigoriev I.V."/>
            <person name="Henrissat B."/>
            <person name="Kues U."/>
            <person name="Berka R.M."/>
            <person name="Martinez A.T."/>
            <person name="Covert S.F."/>
            <person name="Blanchette R.A."/>
            <person name="Cullen D."/>
        </authorList>
    </citation>
    <scope>NUCLEOTIDE SEQUENCE [LARGE SCALE GENOMIC DNA]</scope>
    <source>
        <strain evidence="2 3">11061_1 CR5-6</strain>
    </source>
</reference>